<proteinExistence type="inferred from homology"/>
<dbReference type="InterPro" id="IPR013762">
    <property type="entry name" value="Integrase-like_cat_sf"/>
</dbReference>
<dbReference type="PANTHER" id="PTHR30629">
    <property type="entry name" value="PROPHAGE INTEGRASE"/>
    <property type="match status" value="1"/>
</dbReference>
<evidence type="ECO:0000256" key="1">
    <source>
        <dbReference type="ARBA" id="ARBA00008857"/>
    </source>
</evidence>
<dbReference type="InterPro" id="IPR002104">
    <property type="entry name" value="Integrase_catalytic"/>
</dbReference>
<dbReference type="InterPro" id="IPR011010">
    <property type="entry name" value="DNA_brk_join_enz"/>
</dbReference>
<dbReference type="CDD" id="cd00801">
    <property type="entry name" value="INT_P4_C"/>
    <property type="match status" value="1"/>
</dbReference>
<accession>A0A8X8FLT4</accession>
<dbReference type="GO" id="GO:0003677">
    <property type="term" value="F:DNA binding"/>
    <property type="evidence" value="ECO:0007669"/>
    <property type="project" value="UniProtKB-KW"/>
</dbReference>
<dbReference type="InterPro" id="IPR053876">
    <property type="entry name" value="Phage_int_M"/>
</dbReference>
<evidence type="ECO:0000256" key="2">
    <source>
        <dbReference type="ARBA" id="ARBA00022908"/>
    </source>
</evidence>
<dbReference type="Gene3D" id="1.10.150.130">
    <property type="match status" value="1"/>
</dbReference>
<evidence type="ECO:0000256" key="3">
    <source>
        <dbReference type="ARBA" id="ARBA00023125"/>
    </source>
</evidence>
<dbReference type="GO" id="GO:0015074">
    <property type="term" value="P:DNA integration"/>
    <property type="evidence" value="ECO:0007669"/>
    <property type="project" value="UniProtKB-KW"/>
</dbReference>
<evidence type="ECO:0000313" key="7">
    <source>
        <dbReference type="Proteomes" id="UP000636938"/>
    </source>
</evidence>
<reference evidence="6 7" key="1">
    <citation type="submission" date="2020-08" db="EMBL/GenBank/DDBJ databases">
        <title>A Genomic Blueprint of the Chicken Gut Microbiome.</title>
        <authorList>
            <person name="Gilroy R."/>
            <person name="Ravi A."/>
            <person name="Getino M."/>
            <person name="Pursley I."/>
            <person name="Horton D.L."/>
            <person name="Alikhan N.-F."/>
            <person name="Baker D."/>
            <person name="Gharbi K."/>
            <person name="Hall N."/>
            <person name="Watson M."/>
            <person name="Adriaenssens E.M."/>
            <person name="Foster-Nyarko E."/>
            <person name="Jarju S."/>
            <person name="Secka A."/>
            <person name="Antonio M."/>
            <person name="Oren A."/>
            <person name="Chaudhuri R."/>
            <person name="La Ragione R.M."/>
            <person name="Hildebrand F."/>
            <person name="Pallen M.J."/>
        </authorList>
    </citation>
    <scope>NUCLEOTIDE SEQUENCE [LARGE SCALE GENOMIC DNA]</scope>
    <source>
        <strain evidence="6 7">Sa5BUN4</strain>
    </source>
</reference>
<protein>
    <submittedName>
        <fullName evidence="6">Tyrosine-type recombinase/integrase</fullName>
    </submittedName>
</protein>
<dbReference type="Pfam" id="PF13356">
    <property type="entry name" value="Arm-DNA-bind_3"/>
    <property type="match status" value="1"/>
</dbReference>
<gene>
    <name evidence="6" type="ORF">H9654_08690</name>
</gene>
<keyword evidence="7" id="KW-1185">Reference proteome</keyword>
<dbReference type="PANTHER" id="PTHR30629:SF2">
    <property type="entry name" value="PROPHAGE INTEGRASE INTS-RELATED"/>
    <property type="match status" value="1"/>
</dbReference>
<dbReference type="InterPro" id="IPR010998">
    <property type="entry name" value="Integrase_recombinase_N"/>
</dbReference>
<dbReference type="Gene3D" id="1.10.443.10">
    <property type="entry name" value="Intergrase catalytic core"/>
    <property type="match status" value="1"/>
</dbReference>
<dbReference type="PROSITE" id="PS51898">
    <property type="entry name" value="TYR_RECOMBINASE"/>
    <property type="match status" value="1"/>
</dbReference>
<evidence type="ECO:0000313" key="6">
    <source>
        <dbReference type="EMBL" id="MBD7954283.1"/>
    </source>
</evidence>
<keyword evidence="2" id="KW-0229">DNA integration</keyword>
<organism evidence="6 7">
    <name type="scientific">Stenotrophomonas lacuserhaii</name>
    <dbReference type="NCBI Taxonomy" id="2760084"/>
    <lineage>
        <taxon>Bacteria</taxon>
        <taxon>Pseudomonadati</taxon>
        <taxon>Pseudomonadota</taxon>
        <taxon>Gammaproteobacteria</taxon>
        <taxon>Lysobacterales</taxon>
        <taxon>Lysobacteraceae</taxon>
        <taxon>Stenotrophomonas</taxon>
    </lineage>
</organism>
<dbReference type="RefSeq" id="WP_191770507.1">
    <property type="nucleotide sequence ID" value="NZ_JACSQS010000007.1"/>
</dbReference>
<comment type="similarity">
    <text evidence="1">Belongs to the 'phage' integrase family.</text>
</comment>
<dbReference type="Pfam" id="PF22022">
    <property type="entry name" value="Phage_int_M"/>
    <property type="match status" value="1"/>
</dbReference>
<dbReference type="InterPro" id="IPR038488">
    <property type="entry name" value="Integrase_DNA-bd_sf"/>
</dbReference>
<evidence type="ECO:0000256" key="4">
    <source>
        <dbReference type="ARBA" id="ARBA00023172"/>
    </source>
</evidence>
<dbReference type="Gene3D" id="3.30.160.390">
    <property type="entry name" value="Integrase, DNA-binding domain"/>
    <property type="match status" value="1"/>
</dbReference>
<keyword evidence="4" id="KW-0233">DNA recombination</keyword>
<evidence type="ECO:0000259" key="5">
    <source>
        <dbReference type="PROSITE" id="PS51898"/>
    </source>
</evidence>
<dbReference type="EMBL" id="JACSQS010000007">
    <property type="protein sequence ID" value="MBD7954283.1"/>
    <property type="molecule type" value="Genomic_DNA"/>
</dbReference>
<comment type="caution">
    <text evidence="6">The sequence shown here is derived from an EMBL/GenBank/DDBJ whole genome shotgun (WGS) entry which is preliminary data.</text>
</comment>
<dbReference type="GO" id="GO:0006310">
    <property type="term" value="P:DNA recombination"/>
    <property type="evidence" value="ECO:0007669"/>
    <property type="project" value="UniProtKB-KW"/>
</dbReference>
<dbReference type="SUPFAM" id="SSF56349">
    <property type="entry name" value="DNA breaking-rejoining enzymes"/>
    <property type="match status" value="1"/>
</dbReference>
<sequence>MARKSLTDMAARNAKGKEKPYKLSAGSGLYLLVMPNGSRYWRMKYAFAGKEKLLSIGVYPEIALKEALEKRDAARVQLRAGQDPSEEKQLQKLKAELSLDDRFEAVALEWLESRRDLAASTWTKAKWMLETYAFPWLGRRPIDGISTAEVLAVLRRLESQDKIESTQRLRQICGQVFRYAVATGRLDRDPTSALRGALKTAKNRHYASITEPAKVGELLRAIDGYTGQFTTLCALRLAPLVFTRPGELRKAEWSEVDLEARQWCIPGEKMKMGVAHIVPLSRQAVAILRELQPVTGKGRFVFPSIRSGRDPMSENTVNAALRRLGYGTDDMTGHGFRSMASTLLHEMGWTSDAIERQLAHSERNPIKAAYNRAEHLPERREMMQAWADYLDRLREKQSRATQLCAKRA</sequence>
<dbReference type="InterPro" id="IPR050808">
    <property type="entry name" value="Phage_Integrase"/>
</dbReference>
<dbReference type="InterPro" id="IPR025166">
    <property type="entry name" value="Integrase_DNA_bind_dom"/>
</dbReference>
<dbReference type="Pfam" id="PF00589">
    <property type="entry name" value="Phage_integrase"/>
    <property type="match status" value="1"/>
</dbReference>
<dbReference type="AlphaFoldDB" id="A0A8X8FLT4"/>
<keyword evidence="3" id="KW-0238">DNA-binding</keyword>
<dbReference type="Proteomes" id="UP000636938">
    <property type="component" value="Unassembled WGS sequence"/>
</dbReference>
<name>A0A8X8FLT4_9GAMM</name>
<feature type="domain" description="Tyr recombinase" evidence="5">
    <location>
        <begin position="204"/>
        <end position="388"/>
    </location>
</feature>